<gene>
    <name evidence="4" type="primary">bamE</name>
    <name evidence="7" type="ORF">FU658_05825</name>
</gene>
<dbReference type="Proteomes" id="UP000321248">
    <property type="component" value="Unassembled WGS sequence"/>
</dbReference>
<feature type="domain" description="Outer membrane protein assembly factor BamE" evidence="6">
    <location>
        <begin position="28"/>
        <end position="94"/>
    </location>
</feature>
<evidence type="ECO:0000256" key="2">
    <source>
        <dbReference type="ARBA" id="ARBA00023136"/>
    </source>
</evidence>
<dbReference type="EMBL" id="VRTS01000003">
    <property type="protein sequence ID" value="TXK64412.1"/>
    <property type="molecule type" value="Genomic_DNA"/>
</dbReference>
<name>A0A5C8KVC0_9GAMM</name>
<keyword evidence="4" id="KW-0449">Lipoprotein</keyword>
<keyword evidence="4" id="KW-0564">Palmitate</keyword>
<comment type="subcellular location">
    <subcellularLocation>
        <location evidence="4">Cell outer membrane</location>
        <topology evidence="4">Lipid-anchor</topology>
    </subcellularLocation>
</comment>
<organism evidence="7 8">
    <name type="scientific">Alkalisalibacterium limincola</name>
    <dbReference type="NCBI Taxonomy" id="2699169"/>
    <lineage>
        <taxon>Bacteria</taxon>
        <taxon>Pseudomonadati</taxon>
        <taxon>Pseudomonadota</taxon>
        <taxon>Gammaproteobacteria</taxon>
        <taxon>Lysobacterales</taxon>
        <taxon>Lysobacteraceae</taxon>
        <taxon>Alkalisalibacterium</taxon>
    </lineage>
</organism>
<dbReference type="Pfam" id="PF04355">
    <property type="entry name" value="BamE"/>
    <property type="match status" value="1"/>
</dbReference>
<dbReference type="GO" id="GO:0030674">
    <property type="term" value="F:protein-macromolecule adaptor activity"/>
    <property type="evidence" value="ECO:0007669"/>
    <property type="project" value="TreeGrafter"/>
</dbReference>
<dbReference type="AlphaFoldDB" id="A0A5C8KVC0"/>
<comment type="caution">
    <text evidence="7">The sequence shown here is derived from an EMBL/GenBank/DDBJ whole genome shotgun (WGS) entry which is preliminary data.</text>
</comment>
<dbReference type="PROSITE" id="PS51257">
    <property type="entry name" value="PROKAR_LIPOPROTEIN"/>
    <property type="match status" value="1"/>
</dbReference>
<dbReference type="RefSeq" id="WP_147891224.1">
    <property type="nucleotide sequence ID" value="NZ_VRTS01000003.1"/>
</dbReference>
<dbReference type="PANTHER" id="PTHR37482">
    <property type="entry name" value="OUTER MEMBRANE PROTEIN ASSEMBLY FACTOR BAME"/>
    <property type="match status" value="1"/>
</dbReference>
<keyword evidence="3 4" id="KW-0998">Cell outer membrane</keyword>
<accession>A0A5C8KVC0</accession>
<keyword evidence="8" id="KW-1185">Reference proteome</keyword>
<dbReference type="Gene3D" id="3.30.1450.10">
    <property type="match status" value="1"/>
</dbReference>
<dbReference type="InterPro" id="IPR026592">
    <property type="entry name" value="BamE"/>
</dbReference>
<dbReference type="PANTHER" id="PTHR37482:SF1">
    <property type="entry name" value="OUTER MEMBRANE PROTEIN ASSEMBLY FACTOR BAME"/>
    <property type="match status" value="1"/>
</dbReference>
<feature type="signal peptide" evidence="5">
    <location>
        <begin position="1"/>
        <end position="18"/>
    </location>
</feature>
<dbReference type="InterPro" id="IPR037873">
    <property type="entry name" value="BamE-like"/>
</dbReference>
<feature type="chain" id="PRO_5023319450" description="Outer membrane protein assembly factor BamE" evidence="5">
    <location>
        <begin position="19"/>
        <end position="124"/>
    </location>
</feature>
<evidence type="ECO:0000256" key="5">
    <source>
        <dbReference type="SAM" id="SignalP"/>
    </source>
</evidence>
<keyword evidence="2 4" id="KW-0472">Membrane</keyword>
<sequence length="124" mass="14305">MKKLFVSVIVLAMLSGCAFIYRQPVHQGNLLETRQVDQLEVGMTRRQVMVLLGSPSVADPFHQDRWDYVSSQRRGRGEMEVKNLTVRFDGDVVSGWEGEYFQDQNQTLAREMGRFGNLPRERGR</sequence>
<evidence type="ECO:0000256" key="4">
    <source>
        <dbReference type="HAMAP-Rule" id="MF_00925"/>
    </source>
</evidence>
<evidence type="ECO:0000256" key="1">
    <source>
        <dbReference type="ARBA" id="ARBA00022729"/>
    </source>
</evidence>
<dbReference type="OrthoDB" id="9808250at2"/>
<keyword evidence="1 4" id="KW-0732">Signal</keyword>
<comment type="function">
    <text evidence="4">Part of the outer membrane protein assembly complex, which is involved in assembly and insertion of beta-barrel proteins into the outer membrane.</text>
</comment>
<evidence type="ECO:0000313" key="8">
    <source>
        <dbReference type="Proteomes" id="UP000321248"/>
    </source>
</evidence>
<proteinExistence type="inferred from homology"/>
<dbReference type="GO" id="GO:0043165">
    <property type="term" value="P:Gram-negative-bacterium-type cell outer membrane assembly"/>
    <property type="evidence" value="ECO:0007669"/>
    <property type="project" value="UniProtKB-UniRule"/>
</dbReference>
<dbReference type="GO" id="GO:1990063">
    <property type="term" value="C:Bam protein complex"/>
    <property type="evidence" value="ECO:0007669"/>
    <property type="project" value="TreeGrafter"/>
</dbReference>
<evidence type="ECO:0000259" key="6">
    <source>
        <dbReference type="Pfam" id="PF04355"/>
    </source>
</evidence>
<evidence type="ECO:0000313" key="7">
    <source>
        <dbReference type="EMBL" id="TXK64412.1"/>
    </source>
</evidence>
<comment type="similarity">
    <text evidence="4">Belongs to the BamE family.</text>
</comment>
<dbReference type="InterPro" id="IPR007450">
    <property type="entry name" value="BamE_dom"/>
</dbReference>
<dbReference type="HAMAP" id="MF_00925">
    <property type="entry name" value="OM_assembly_BamE"/>
    <property type="match status" value="1"/>
</dbReference>
<evidence type="ECO:0000256" key="3">
    <source>
        <dbReference type="ARBA" id="ARBA00023237"/>
    </source>
</evidence>
<dbReference type="GO" id="GO:0051205">
    <property type="term" value="P:protein insertion into membrane"/>
    <property type="evidence" value="ECO:0007669"/>
    <property type="project" value="UniProtKB-UniRule"/>
</dbReference>
<reference evidence="7 8" key="1">
    <citation type="submission" date="2019-08" db="EMBL/GenBank/DDBJ databases">
        <authorList>
            <person name="Karlyshev A.V."/>
        </authorList>
    </citation>
    <scope>NUCLEOTIDE SEQUENCE [LARGE SCALE GENOMIC DNA]</scope>
    <source>
        <strain evidence="7 8">Alg18-2.2</strain>
    </source>
</reference>
<comment type="subunit">
    <text evidence="4">Part of the Bam complex.</text>
</comment>
<protein>
    <recommendedName>
        <fullName evidence="4">Outer membrane protein assembly factor BamE</fullName>
    </recommendedName>
</protein>